<feature type="domain" description="ABC3 transporter permease C-terminal" evidence="7">
    <location>
        <begin position="680"/>
        <end position="792"/>
    </location>
</feature>
<dbReference type="InterPro" id="IPR050250">
    <property type="entry name" value="Macrolide_Exporter_MacB"/>
</dbReference>
<keyword evidence="3 6" id="KW-0812">Transmembrane</keyword>
<dbReference type="PANTHER" id="PTHR30572">
    <property type="entry name" value="MEMBRANE COMPONENT OF TRANSPORTER-RELATED"/>
    <property type="match status" value="1"/>
</dbReference>
<feature type="transmembrane region" description="Helical" evidence="6">
    <location>
        <begin position="375"/>
        <end position="398"/>
    </location>
</feature>
<sequence length="798" mass="89841">MIKHYILIARRHLVKNRLLSFINISGLSLGITACLLMVSYVTHEMTFDKFITHADRVFLMCVRAKVGVDSLDIPYMNYSSGPVITQADPRVESFQRTFTPYSAVTIADPLRVEMKFREKNVLFADSSFFRFFPFKLRSGNVSTALSEPLTMVISRKAAYKYFGDADPIGKTLQYDNKYLFQITGVAEEPPSNSSIRFDFVASMESLRTMKATHSMNAPSRQIGYGEFATWLLLRNGQDKQAVQTVIQQVYEQDREPSSPVDRYYLTGLKDYHFNNKFHDTSNSQYLMVFSLVAILVLLLALVNYMSLATADSSIRSKEIGVRKIAGASAPAIRVQFYVESALYSLIAFSTALLIVLIFGGKIFSMMGLTIDFEFLLSPFLLSLFVLLFIFTTLIAGFYPSLVLSKLNPQAILGGSGVFRNNSALVREFFTVFQFSLAVALIIFCLTVNSQVHFFRHMSTGVARQNVIMIPMDDSSVNHFGAFSREISAIPGVKHTAIARYPLYGGIDRFPASAINSEPIQLSVILVDQHFIPLLELQWKQRPADPFYYRQAKRILLNEAAAKRFKFQQDAIGQNLQVFGDTYLKVSGVLNDFVFTNLKSAIEPLGLIVKGDSSFSWAKGGDACLFIKAEKGTNLPKLLSAVKTTYAKYNNTTPFSFEFLDDVFDSQYKAEQRLEKVLNICTILIIFIASMGLFGLMYFNVNRKLKEISVRKVLGANRVTIVVLMCRKLFAIIGLSILIGSPIAWYIADSWLQDFPYHVQVGWEIFMVTILGTLLISFITILMQVMRAVNASPVKNLKN</sequence>
<dbReference type="GO" id="GO:0022857">
    <property type="term" value="F:transmembrane transporter activity"/>
    <property type="evidence" value="ECO:0007669"/>
    <property type="project" value="TreeGrafter"/>
</dbReference>
<comment type="caution">
    <text evidence="9">The sequence shown here is derived from an EMBL/GenBank/DDBJ whole genome shotgun (WGS) entry which is preliminary data.</text>
</comment>
<keyword evidence="5 6" id="KW-0472">Membrane</keyword>
<evidence type="ECO:0000256" key="6">
    <source>
        <dbReference type="SAM" id="Phobius"/>
    </source>
</evidence>
<dbReference type="EMBL" id="LWBP01000167">
    <property type="protein sequence ID" value="OQP59826.1"/>
    <property type="molecule type" value="Genomic_DNA"/>
</dbReference>
<evidence type="ECO:0000313" key="10">
    <source>
        <dbReference type="Proteomes" id="UP000192276"/>
    </source>
</evidence>
<evidence type="ECO:0000256" key="1">
    <source>
        <dbReference type="ARBA" id="ARBA00004651"/>
    </source>
</evidence>
<dbReference type="GO" id="GO:0005886">
    <property type="term" value="C:plasma membrane"/>
    <property type="evidence" value="ECO:0007669"/>
    <property type="project" value="UniProtKB-SubCell"/>
</dbReference>
<evidence type="ECO:0008006" key="11">
    <source>
        <dbReference type="Google" id="ProtNLM"/>
    </source>
</evidence>
<evidence type="ECO:0000259" key="8">
    <source>
        <dbReference type="Pfam" id="PF12704"/>
    </source>
</evidence>
<dbReference type="PANTHER" id="PTHR30572:SF18">
    <property type="entry name" value="ABC-TYPE MACROLIDE FAMILY EXPORT SYSTEM PERMEASE COMPONENT 2"/>
    <property type="match status" value="1"/>
</dbReference>
<dbReference type="InterPro" id="IPR025857">
    <property type="entry name" value="MacB_PCD"/>
</dbReference>
<accession>A0A1V9FNJ9</accession>
<evidence type="ECO:0000256" key="2">
    <source>
        <dbReference type="ARBA" id="ARBA00022475"/>
    </source>
</evidence>
<evidence type="ECO:0000256" key="4">
    <source>
        <dbReference type="ARBA" id="ARBA00022989"/>
    </source>
</evidence>
<feature type="transmembrane region" description="Helical" evidence="6">
    <location>
        <begin position="285"/>
        <end position="307"/>
    </location>
</feature>
<dbReference type="AlphaFoldDB" id="A0A1V9FNJ9"/>
<keyword evidence="4 6" id="KW-1133">Transmembrane helix</keyword>
<gene>
    <name evidence="9" type="ORF">A4R26_20795</name>
</gene>
<dbReference type="Pfam" id="PF12704">
    <property type="entry name" value="MacB_PCD"/>
    <property type="match status" value="1"/>
</dbReference>
<feature type="transmembrane region" description="Helical" evidence="6">
    <location>
        <begin position="718"/>
        <end position="744"/>
    </location>
</feature>
<proteinExistence type="predicted"/>
<feature type="transmembrane region" description="Helical" evidence="6">
    <location>
        <begin position="676"/>
        <end position="698"/>
    </location>
</feature>
<reference evidence="10" key="1">
    <citation type="submission" date="2016-04" db="EMBL/GenBank/DDBJ databases">
        <authorList>
            <person name="Chen L."/>
            <person name="Zhuang W."/>
            <person name="Wang G."/>
        </authorList>
    </citation>
    <scope>NUCLEOTIDE SEQUENCE [LARGE SCALE GENOMIC DNA]</scope>
    <source>
        <strain evidence="10">208</strain>
    </source>
</reference>
<feature type="transmembrane region" description="Helical" evidence="6">
    <location>
        <begin position="764"/>
        <end position="784"/>
    </location>
</feature>
<feature type="domain" description="ABC3 transporter permease C-terminal" evidence="7">
    <location>
        <begin position="291"/>
        <end position="408"/>
    </location>
</feature>
<evidence type="ECO:0000259" key="7">
    <source>
        <dbReference type="Pfam" id="PF02687"/>
    </source>
</evidence>
<organism evidence="9 10">
    <name type="scientific">Niastella populi</name>
    <dbReference type="NCBI Taxonomy" id="550983"/>
    <lineage>
        <taxon>Bacteria</taxon>
        <taxon>Pseudomonadati</taxon>
        <taxon>Bacteroidota</taxon>
        <taxon>Chitinophagia</taxon>
        <taxon>Chitinophagales</taxon>
        <taxon>Chitinophagaceae</taxon>
        <taxon>Niastella</taxon>
    </lineage>
</organism>
<keyword evidence="10" id="KW-1185">Reference proteome</keyword>
<keyword evidence="2" id="KW-1003">Cell membrane</keyword>
<evidence type="ECO:0000256" key="3">
    <source>
        <dbReference type="ARBA" id="ARBA00022692"/>
    </source>
</evidence>
<name>A0A1V9FNJ9_9BACT</name>
<feature type="transmembrane region" description="Helical" evidence="6">
    <location>
        <begin position="21"/>
        <end position="41"/>
    </location>
</feature>
<feature type="domain" description="MacB-like periplasmic core" evidence="8">
    <location>
        <begin position="20"/>
        <end position="248"/>
    </location>
</feature>
<dbReference type="Pfam" id="PF02687">
    <property type="entry name" value="FtsX"/>
    <property type="match status" value="2"/>
</dbReference>
<dbReference type="PROSITE" id="PS51257">
    <property type="entry name" value="PROKAR_LIPOPROTEIN"/>
    <property type="match status" value="1"/>
</dbReference>
<dbReference type="Proteomes" id="UP000192276">
    <property type="component" value="Unassembled WGS sequence"/>
</dbReference>
<feature type="transmembrane region" description="Helical" evidence="6">
    <location>
        <begin position="342"/>
        <end position="363"/>
    </location>
</feature>
<evidence type="ECO:0000313" key="9">
    <source>
        <dbReference type="EMBL" id="OQP59826.1"/>
    </source>
</evidence>
<evidence type="ECO:0000256" key="5">
    <source>
        <dbReference type="ARBA" id="ARBA00023136"/>
    </source>
</evidence>
<dbReference type="STRING" id="550983.A4R26_20795"/>
<feature type="transmembrane region" description="Helical" evidence="6">
    <location>
        <begin position="428"/>
        <end position="448"/>
    </location>
</feature>
<comment type="subcellular location">
    <subcellularLocation>
        <location evidence="1">Cell membrane</location>
        <topology evidence="1">Multi-pass membrane protein</topology>
    </subcellularLocation>
</comment>
<protein>
    <recommendedName>
        <fullName evidence="11">Cell division protein FtsX</fullName>
    </recommendedName>
</protein>
<dbReference type="InterPro" id="IPR003838">
    <property type="entry name" value="ABC3_permease_C"/>
</dbReference>